<evidence type="ECO:0000313" key="13">
    <source>
        <dbReference type="EMBL" id="SUO97506.1"/>
    </source>
</evidence>
<dbReference type="HAMAP" id="MF_01102">
    <property type="entry name" value="MnmC"/>
    <property type="match status" value="1"/>
</dbReference>
<keyword evidence="9 10" id="KW-0511">Multifunctional enzyme</keyword>
<proteinExistence type="inferred from homology"/>
<reference evidence="13 14" key="1">
    <citation type="submission" date="2018-06" db="EMBL/GenBank/DDBJ databases">
        <authorList>
            <consortium name="Pathogen Informatics"/>
            <person name="Doyle S."/>
        </authorList>
    </citation>
    <scope>NUCLEOTIDE SEQUENCE [LARGE SCALE GENOMIC DNA]</scope>
    <source>
        <strain evidence="13 14">NCTC13337</strain>
    </source>
</reference>
<comment type="catalytic activity">
    <reaction evidence="10">
        <text>5-aminomethyl-2-thiouridine(34) in tRNA + S-adenosyl-L-methionine = 5-methylaminomethyl-2-thiouridine(34) in tRNA + S-adenosyl-L-homocysteine + H(+)</text>
        <dbReference type="Rhea" id="RHEA:19569"/>
        <dbReference type="Rhea" id="RHEA-COMP:10195"/>
        <dbReference type="Rhea" id="RHEA-COMP:10197"/>
        <dbReference type="ChEBI" id="CHEBI:15378"/>
        <dbReference type="ChEBI" id="CHEBI:57856"/>
        <dbReference type="ChEBI" id="CHEBI:59789"/>
        <dbReference type="ChEBI" id="CHEBI:74454"/>
        <dbReference type="ChEBI" id="CHEBI:74455"/>
        <dbReference type="EC" id="2.1.1.61"/>
    </reaction>
</comment>
<keyword evidence="5 10" id="KW-0949">S-adenosyl-L-methionine</keyword>
<dbReference type="Pfam" id="PF01266">
    <property type="entry name" value="DAO"/>
    <property type="match status" value="1"/>
</dbReference>
<evidence type="ECO:0000313" key="14">
    <source>
        <dbReference type="Proteomes" id="UP000254601"/>
    </source>
</evidence>
<dbReference type="PANTHER" id="PTHR39963">
    <property type="entry name" value="SLL0983 PROTEIN"/>
    <property type="match status" value="1"/>
</dbReference>
<keyword evidence="8 10" id="KW-0560">Oxidoreductase</keyword>
<dbReference type="InterPro" id="IPR006076">
    <property type="entry name" value="FAD-dep_OxRdtase"/>
</dbReference>
<comment type="subcellular location">
    <subcellularLocation>
        <location evidence="10">Cytoplasm</location>
    </subcellularLocation>
</comment>
<feature type="domain" description="FAD dependent oxidoreductase" evidence="11">
    <location>
        <begin position="411"/>
        <end position="578"/>
    </location>
</feature>
<dbReference type="EC" id="2.1.1.61" evidence="10"/>
<dbReference type="SUPFAM" id="SSF51971">
    <property type="entry name" value="Nucleotide-binding domain"/>
    <property type="match status" value="1"/>
</dbReference>
<keyword evidence="3 10" id="KW-0285">Flavoprotein</keyword>
<evidence type="ECO:0000256" key="3">
    <source>
        <dbReference type="ARBA" id="ARBA00022630"/>
    </source>
</evidence>
<evidence type="ECO:0000256" key="2">
    <source>
        <dbReference type="ARBA" id="ARBA00022603"/>
    </source>
</evidence>
<dbReference type="Gene3D" id="3.30.9.10">
    <property type="entry name" value="D-Amino Acid Oxidase, subunit A, domain 2"/>
    <property type="match status" value="1"/>
</dbReference>
<comment type="similarity">
    <text evidence="10">In the N-terminal section; belongs to the methyltransferase superfamily. tRNA (mnm(5)s(2)U34)-methyltransferase family.</text>
</comment>
<dbReference type="OrthoDB" id="9786494at2"/>
<dbReference type="NCBIfam" id="NF033855">
    <property type="entry name" value="tRNA_MNMC2"/>
    <property type="match status" value="1"/>
</dbReference>
<dbReference type="GO" id="GO:0005737">
    <property type="term" value="C:cytoplasm"/>
    <property type="evidence" value="ECO:0007669"/>
    <property type="project" value="UniProtKB-SubCell"/>
</dbReference>
<gene>
    <name evidence="10 13" type="primary">mnmC</name>
    <name evidence="13" type="ORF">NCTC13337_02465</name>
</gene>
<dbReference type="EC" id="1.5.-.-" evidence="10"/>
<evidence type="ECO:0000256" key="4">
    <source>
        <dbReference type="ARBA" id="ARBA00022679"/>
    </source>
</evidence>
<keyword evidence="6 10" id="KW-0819">tRNA processing</keyword>
<dbReference type="InterPro" id="IPR008471">
    <property type="entry name" value="MnmC-like_methylTransf"/>
</dbReference>
<dbReference type="InterPro" id="IPR017610">
    <property type="entry name" value="tRNA_S-uridine_synth_MnmC_C"/>
</dbReference>
<dbReference type="Pfam" id="PF05430">
    <property type="entry name" value="Methyltransf_30"/>
    <property type="match status" value="1"/>
</dbReference>
<dbReference type="InterPro" id="IPR023032">
    <property type="entry name" value="tRNA_MAMT_biosynth_bifunc_MnmC"/>
</dbReference>
<evidence type="ECO:0000256" key="7">
    <source>
        <dbReference type="ARBA" id="ARBA00022827"/>
    </source>
</evidence>
<dbReference type="Gene3D" id="3.40.50.150">
    <property type="entry name" value="Vaccinia Virus protein VP39"/>
    <property type="match status" value="1"/>
</dbReference>
<dbReference type="GO" id="GO:0050660">
    <property type="term" value="F:flavin adenine dinucleotide binding"/>
    <property type="evidence" value="ECO:0007669"/>
    <property type="project" value="UniProtKB-UniRule"/>
</dbReference>
<keyword evidence="14" id="KW-1185">Reference proteome</keyword>
<evidence type="ECO:0000256" key="10">
    <source>
        <dbReference type="HAMAP-Rule" id="MF_01102"/>
    </source>
</evidence>
<evidence type="ECO:0000256" key="9">
    <source>
        <dbReference type="ARBA" id="ARBA00023268"/>
    </source>
</evidence>
<evidence type="ECO:0000259" key="11">
    <source>
        <dbReference type="Pfam" id="PF01266"/>
    </source>
</evidence>
<comment type="function">
    <text evidence="10">Catalyzes the last two steps in the biosynthesis of 5-methylaminomethyl-2-thiouridine (mnm(5)s(2)U) at the wobble position (U34) in tRNA. Catalyzes the FAD-dependent demodification of cmnm(5)s(2)U34 to nm(5)s(2)U34, followed by the transfer of a methyl group from S-adenosyl-L-methionine to nm(5)s(2)U34, to form mnm(5)s(2)U34.</text>
</comment>
<dbReference type="InterPro" id="IPR036188">
    <property type="entry name" value="FAD/NAD-bd_sf"/>
</dbReference>
<keyword evidence="4 10" id="KW-0808">Transferase</keyword>
<keyword evidence="2 10" id="KW-0489">Methyltransferase</keyword>
<dbReference type="NCBIfam" id="TIGR03197">
    <property type="entry name" value="MnmC_Cterm"/>
    <property type="match status" value="1"/>
</dbReference>
<dbReference type="AlphaFoldDB" id="A0A380MZQ1"/>
<evidence type="ECO:0000256" key="6">
    <source>
        <dbReference type="ARBA" id="ARBA00022694"/>
    </source>
</evidence>
<comment type="cofactor">
    <cofactor evidence="10">
        <name>FAD</name>
        <dbReference type="ChEBI" id="CHEBI:57692"/>
    </cofactor>
</comment>
<evidence type="ECO:0000256" key="8">
    <source>
        <dbReference type="ARBA" id="ARBA00023002"/>
    </source>
</evidence>
<dbReference type="RefSeq" id="WP_072576014.1">
    <property type="nucleotide sequence ID" value="NZ_LWHB01000043.1"/>
</dbReference>
<comment type="similarity">
    <text evidence="10">In the C-terminal section; belongs to the DAO family.</text>
</comment>
<accession>A0A380MZQ1</accession>
<feature type="domain" description="MnmC-like methyltransferase" evidence="12">
    <location>
        <begin position="111"/>
        <end position="230"/>
    </location>
</feature>
<feature type="region of interest" description="FAD-dependent cmnm(5)s(2)U34 oxidoreductase" evidence="10">
    <location>
        <begin position="256"/>
        <end position="613"/>
    </location>
</feature>
<dbReference type="Gene3D" id="3.50.50.60">
    <property type="entry name" value="FAD/NAD(P)-binding domain"/>
    <property type="match status" value="1"/>
</dbReference>
<dbReference type="Pfam" id="PF13450">
    <property type="entry name" value="NAD_binding_8"/>
    <property type="match status" value="1"/>
</dbReference>
<dbReference type="GO" id="GO:0016645">
    <property type="term" value="F:oxidoreductase activity, acting on the CH-NH group of donors"/>
    <property type="evidence" value="ECO:0007669"/>
    <property type="project" value="InterPro"/>
</dbReference>
<dbReference type="InterPro" id="IPR029063">
    <property type="entry name" value="SAM-dependent_MTases_sf"/>
</dbReference>
<sequence>MLLQYATLDFVHSTPNSEQFNDIYYQPEHGQAEADHVFIDGNHLKARFSALSPHSQFTIGETGFGTGLNVLRASTHFLTYAPKNAQLNLISCEKYPIELSYLKRIHQNWELPDWWNALYQQYPANHPGHHLLRLHPRITLLLLMGDAVEQLQQTHAQVDAWFLDGFAPAKNPELWQPALYQQLARLSTENATLATFTAARIVKEGLIAAGFSITKTSGYGRKRDMITATLTTPFTHSPYWTDLPPALSTNHPIRIIGAGLAGASTARALAERGYQVTLYHSPQTHPAASQVPVAVPYLQPGTQDTPMRQFHLAAWHHTKRWFKRLPSHLLDNIPIHLTAKDARQKKRHQTVYAQQLLNLDEWEIDDNHTLILKGLGVIDTPELLKALYTHPSITLKIKSFTQLPNDDITTILATAWDLSLLPSAWHKQLRPLRGHATLFRATRPLPNHAFCAGHSILPYPNRHQGYIGSVYHPNNADLTLYPEDNAQLLHSLTQTLPEHPACYHQHFIGIRAATRDYLPLIGPFPTVDILYNDYMPWQKNAKASIFAAPQFSTPTTYIHAGLGSKGTLTAFLGADVIATMISGAPLPIASNLLPYLLPARTLIRNIIRNQISI</sequence>
<evidence type="ECO:0000256" key="1">
    <source>
        <dbReference type="ARBA" id="ARBA00022490"/>
    </source>
</evidence>
<dbReference type="Proteomes" id="UP000254601">
    <property type="component" value="Unassembled WGS sequence"/>
</dbReference>
<organism evidence="13 14">
    <name type="scientific">Suttonella ornithocola</name>
    <dbReference type="NCBI Taxonomy" id="279832"/>
    <lineage>
        <taxon>Bacteria</taxon>
        <taxon>Pseudomonadati</taxon>
        <taxon>Pseudomonadota</taxon>
        <taxon>Gammaproteobacteria</taxon>
        <taxon>Cardiobacteriales</taxon>
        <taxon>Cardiobacteriaceae</taxon>
        <taxon>Suttonella</taxon>
    </lineage>
</organism>
<keyword evidence="1 10" id="KW-0963">Cytoplasm</keyword>
<dbReference type="GO" id="GO:0002097">
    <property type="term" value="P:tRNA wobble base modification"/>
    <property type="evidence" value="ECO:0007669"/>
    <property type="project" value="UniProtKB-UniRule"/>
</dbReference>
<protein>
    <recommendedName>
        <fullName evidence="10">tRNA 5-methylaminomethyl-2-thiouridine biosynthesis bifunctional protein MnmC</fullName>
        <shortName evidence="10">tRNA mnm(5)s(2)U biosynthesis bifunctional protein</shortName>
    </recommendedName>
    <domain>
        <recommendedName>
            <fullName evidence="10">tRNA (mnm(5)s(2)U34)-methyltransferase</fullName>
            <ecNumber evidence="10">2.1.1.61</ecNumber>
        </recommendedName>
    </domain>
    <domain>
        <recommendedName>
            <fullName evidence="10">FAD-dependent cmnm(5)s(2)U34 oxidoreductase</fullName>
            <ecNumber evidence="10">1.5.-.-</ecNumber>
        </recommendedName>
    </domain>
</protein>
<dbReference type="InterPro" id="IPR047785">
    <property type="entry name" value="tRNA_MNMC2"/>
</dbReference>
<keyword evidence="7 10" id="KW-0274">FAD</keyword>
<evidence type="ECO:0000256" key="5">
    <source>
        <dbReference type="ARBA" id="ARBA00022691"/>
    </source>
</evidence>
<dbReference type="EMBL" id="UHIC01000001">
    <property type="protein sequence ID" value="SUO97506.1"/>
    <property type="molecule type" value="Genomic_DNA"/>
</dbReference>
<dbReference type="PANTHER" id="PTHR39963:SF1">
    <property type="entry name" value="MNMC-LIKE METHYLTRANSFERASE DOMAIN-CONTAINING PROTEIN"/>
    <property type="match status" value="1"/>
</dbReference>
<feature type="region of interest" description="tRNA (mnm(5)s(2)U34)-methyltransferase" evidence="10">
    <location>
        <begin position="1"/>
        <end position="231"/>
    </location>
</feature>
<evidence type="ECO:0000259" key="12">
    <source>
        <dbReference type="Pfam" id="PF05430"/>
    </source>
</evidence>
<dbReference type="GO" id="GO:0004808">
    <property type="term" value="F:tRNA (5-methylaminomethyl-2-thiouridylate)(34)-methyltransferase activity"/>
    <property type="evidence" value="ECO:0007669"/>
    <property type="project" value="UniProtKB-EC"/>
</dbReference>
<dbReference type="GO" id="GO:0032259">
    <property type="term" value="P:methylation"/>
    <property type="evidence" value="ECO:0007669"/>
    <property type="project" value="UniProtKB-KW"/>
</dbReference>
<name>A0A380MZQ1_9GAMM</name>